<sequence length="299" mass="33468">MKKLLFSIPFFLLLISTPAKCQYFTFGTGFKCSVDSTLEDSYTNAKKQIAATLADLQANGELYSYDVDYHKDKFDDAPDSTHFMVMMYALEETEFKTTTNAWEKENPEVLKFLTGVCPSRSDEKFGERTSFLPIIRHPYAAVDNIEHIDVMPDPSLEYNIVIDYTSFVKPEGVEGHTHEIDPKSLNFGLAEIGRLMNLHAGAGIPKENINIVVAVHGMASESFLNNEAYLEEHKTDNPNIALLEELNDAGVKFLMCGQSLGSTKKSELLPFANITFTAQTTLSEYQSKGYALKVIKNND</sequence>
<dbReference type="STRING" id="388413.ALPR1_20483"/>
<accession>A3HXX8</accession>
<organism evidence="2 3">
    <name type="scientific">Algoriphagus machipongonensis</name>
    <dbReference type="NCBI Taxonomy" id="388413"/>
    <lineage>
        <taxon>Bacteria</taxon>
        <taxon>Pseudomonadati</taxon>
        <taxon>Bacteroidota</taxon>
        <taxon>Cytophagia</taxon>
        <taxon>Cytophagales</taxon>
        <taxon>Cyclobacteriaceae</taxon>
        <taxon>Algoriphagus</taxon>
    </lineage>
</organism>
<feature type="chain" id="PRO_5002652816" evidence="1">
    <location>
        <begin position="22"/>
        <end position="299"/>
    </location>
</feature>
<keyword evidence="1" id="KW-0732">Signal</keyword>
<dbReference type="Proteomes" id="UP000003919">
    <property type="component" value="Chromosome"/>
</dbReference>
<keyword evidence="3" id="KW-1185">Reference proteome</keyword>
<proteinExistence type="predicted"/>
<evidence type="ECO:0000313" key="3">
    <source>
        <dbReference type="Proteomes" id="UP000003919"/>
    </source>
</evidence>
<evidence type="ECO:0000256" key="1">
    <source>
        <dbReference type="SAM" id="SignalP"/>
    </source>
</evidence>
<dbReference type="AlphaFoldDB" id="A3HXX8"/>
<dbReference type="HOGENOM" id="CLU_929502_0_0_10"/>
<dbReference type="PANTHER" id="PTHR37691">
    <property type="entry name" value="BLR3518 PROTEIN"/>
    <property type="match status" value="1"/>
</dbReference>
<dbReference type="PANTHER" id="PTHR37691:SF1">
    <property type="entry name" value="BLR3518 PROTEIN"/>
    <property type="match status" value="1"/>
</dbReference>
<dbReference type="OrthoDB" id="7206705at2"/>
<feature type="signal peptide" evidence="1">
    <location>
        <begin position="1"/>
        <end position="21"/>
    </location>
</feature>
<dbReference type="EMBL" id="CM001023">
    <property type="protein sequence ID" value="EAZ81451.2"/>
    <property type="molecule type" value="Genomic_DNA"/>
</dbReference>
<dbReference type="InterPro" id="IPR027396">
    <property type="entry name" value="DsrEFH-like"/>
</dbReference>
<protein>
    <submittedName>
        <fullName evidence="2">Uncharacterized protein</fullName>
    </submittedName>
</protein>
<dbReference type="RefSeq" id="WP_008203272.1">
    <property type="nucleotide sequence ID" value="NZ_CM001023.1"/>
</dbReference>
<dbReference type="eggNOG" id="COG1416">
    <property type="taxonomic scope" value="Bacteria"/>
</dbReference>
<name>A3HXX8_9BACT</name>
<gene>
    <name evidence="2" type="ORF">ALPR1_20483</name>
</gene>
<dbReference type="Pfam" id="PF02635">
    <property type="entry name" value="DsrE"/>
    <property type="match status" value="1"/>
</dbReference>
<dbReference type="Gene3D" id="3.40.1260.10">
    <property type="entry name" value="DsrEFH-like"/>
    <property type="match status" value="1"/>
</dbReference>
<reference evidence="2 3" key="1">
    <citation type="journal article" date="2011" name="J. Bacteriol.">
        <title>Complete genome sequence of Algoriphagus sp. PR1, bacterial prey of a colony-forming choanoflagellate.</title>
        <authorList>
            <person name="Alegado R.A."/>
            <person name="Ferriera S."/>
            <person name="Nusbaum C."/>
            <person name="Young S.K."/>
            <person name="Zeng Q."/>
            <person name="Imamovic A."/>
            <person name="Fairclough S.R."/>
            <person name="King N."/>
        </authorList>
    </citation>
    <scope>NUCLEOTIDE SEQUENCE [LARGE SCALE GENOMIC DNA]</scope>
    <source>
        <strain evidence="2 3">PR1</strain>
    </source>
</reference>
<dbReference type="SUPFAM" id="SSF75169">
    <property type="entry name" value="DsrEFH-like"/>
    <property type="match status" value="1"/>
</dbReference>
<dbReference type="EMBL" id="AAXU02000001">
    <property type="protein sequence ID" value="EAZ81451.2"/>
    <property type="molecule type" value="Genomic_DNA"/>
</dbReference>
<comment type="caution">
    <text evidence="2">The sequence shown here is derived from an EMBL/GenBank/DDBJ whole genome shotgun (WGS) entry which is preliminary data.</text>
</comment>
<evidence type="ECO:0000313" key="2">
    <source>
        <dbReference type="EMBL" id="EAZ81451.2"/>
    </source>
</evidence>
<dbReference type="InterPro" id="IPR003787">
    <property type="entry name" value="Sulphur_relay_DsrE/F-like"/>
</dbReference>